<dbReference type="InterPro" id="IPR052050">
    <property type="entry name" value="SecEffector_AnkRepeat"/>
</dbReference>
<dbReference type="SUPFAM" id="SSF48403">
    <property type="entry name" value="Ankyrin repeat"/>
    <property type="match status" value="1"/>
</dbReference>
<evidence type="ECO:0000313" key="2">
    <source>
        <dbReference type="Proteomes" id="UP000235786"/>
    </source>
</evidence>
<protein>
    <recommendedName>
        <fullName evidence="3">Ankyrin</fullName>
    </recommendedName>
</protein>
<keyword evidence="2" id="KW-1185">Reference proteome</keyword>
<reference evidence="1 2" key="1">
    <citation type="submission" date="2016-04" db="EMBL/GenBank/DDBJ databases">
        <title>A degradative enzymes factory behind the ericoid mycorrhizal symbiosis.</title>
        <authorList>
            <consortium name="DOE Joint Genome Institute"/>
            <person name="Martino E."/>
            <person name="Morin E."/>
            <person name="Grelet G."/>
            <person name="Kuo A."/>
            <person name="Kohler A."/>
            <person name="Daghino S."/>
            <person name="Barry K."/>
            <person name="Choi C."/>
            <person name="Cichocki N."/>
            <person name="Clum A."/>
            <person name="Copeland A."/>
            <person name="Hainaut M."/>
            <person name="Haridas S."/>
            <person name="Labutti K."/>
            <person name="Lindquist E."/>
            <person name="Lipzen A."/>
            <person name="Khouja H.-R."/>
            <person name="Murat C."/>
            <person name="Ohm R."/>
            <person name="Olson A."/>
            <person name="Spatafora J."/>
            <person name="Veneault-Fourrey C."/>
            <person name="Henrissat B."/>
            <person name="Grigoriev I."/>
            <person name="Martin F."/>
            <person name="Perotto S."/>
        </authorList>
    </citation>
    <scope>NUCLEOTIDE SEQUENCE [LARGE SCALE GENOMIC DNA]</scope>
    <source>
        <strain evidence="1 2">F</strain>
    </source>
</reference>
<dbReference type="AlphaFoldDB" id="A0A2J6RW62"/>
<dbReference type="Proteomes" id="UP000235786">
    <property type="component" value="Unassembled WGS sequence"/>
</dbReference>
<evidence type="ECO:0008006" key="3">
    <source>
        <dbReference type="Google" id="ProtNLM"/>
    </source>
</evidence>
<accession>A0A2J6RW62</accession>
<name>A0A2J6RW62_HYAVF</name>
<gene>
    <name evidence="1" type="ORF">L207DRAFT_319355</name>
</gene>
<dbReference type="InterPro" id="IPR055530">
    <property type="entry name" value="DUF7104"/>
</dbReference>
<sequence>MINAARNVDRGKDLVEVLLDYCDAAILTERVIRAAITNRKQASEVIELFKNHANANTPAANHSEASPLIEKAKTLEKVEIQANTDFWATRITRRIFQAAMRNWTESGNNVLIQLLKNDLKGILTQDMFLEIIRQHKPNVVKELFANQSSFFPIKQDTAEDMLAAAAANWIAGVRVFRFVIDEAKGLAAKIIPRSERIAEAVTGNWKSGKAVLDLLLRRFPFRITERVLLAAARNPYSGADIMKVLLRIYTGPISVDVLRAAAENFDDGVPLLKLLLKRGQYTRIPDEVLSAIAGNGSCGPEMLDFLVDGNYEFYLTESTLLAAVRNTSATRIFMVSPVSPGRDVQMTRELLLQQRDKRKNGNKLLKPPLQYGGIVCLMNMYASRWQECNVLWGLKDGISDDETWVRRENDWVWGTGRGMLLELLENHWVEGDLVSDSVLDVATKNFDAELIRALLKKRDKPITERQLLNATSNELYAHEVVSTLLAEKKLLPPDSVTTLVLESAARNSECGRQLLEILWTEKSEVTEDLLDVAVDNESQGEQLIAFLLEKGAKVTTALFETSVDNENQGSMIKLLLEKCDDKMLALTAKSMRRAAENRSIGSELVKDFLQIYPTMEIPDDVLFAAARNPGCGAKIMKLLLERKSISEVKEVDNLLFDAAKNPEQAIRLLSMLLKEDQVISTQVWKGAVENEEIAFEVVSFLVDRKIPSPISEDVWNAAILEPDIAVDLLRLLHKQHSDLEISEVLFRTAIYNWKSGFEVLQWMQGLPNAEHDISVALELAASNVGCGIEILNYLLSAHNPLKISSVVWRNAAGNLGCGDVMITRLLEYTNCQVELTDTTLLQAAAGNLNWSEQIFKALSNIPALSDSPTRLPEGVVSIFINNWKSGEATIRFLKNSPKWTLAVTDVLLQMIAQDTPDDAGALAVLLEGVDEFEFPEMPDAVSPFWLVRSLKAIELLVTKCKRSSLPQELVKKIVGGWRADTIARVLEGIEITQEVFLNSATNPLNSGQITKMLQEENPELVVTDEMLQKAVANNIEITKTILDMGQRVSKKALEAAVKGDNTSILELLLGTDREMKISDSVLEAAISNGSPKILRVLLRHGLENPISEHALCKAAEKEDSLEIMKLLLAHVKGKDSAKADIPQAVLDEAIVNSTVSMVQLLLDNNVMIPFCSRPRSHGVGFLDLLGLLPGFLLHLTASGAIQERTWSNSCSKPTKTA</sequence>
<dbReference type="Pfam" id="PF23397">
    <property type="entry name" value="DUF7104"/>
    <property type="match status" value="3"/>
</dbReference>
<dbReference type="EMBL" id="KZ613943">
    <property type="protein sequence ID" value="PMD42757.1"/>
    <property type="molecule type" value="Genomic_DNA"/>
</dbReference>
<evidence type="ECO:0000313" key="1">
    <source>
        <dbReference type="EMBL" id="PMD42757.1"/>
    </source>
</evidence>
<dbReference type="PANTHER" id="PTHR46586">
    <property type="entry name" value="ANKYRIN REPEAT-CONTAINING PROTEIN"/>
    <property type="match status" value="1"/>
</dbReference>
<organism evidence="1 2">
    <name type="scientific">Hyaloscypha variabilis (strain UAMH 11265 / GT02V1 / F)</name>
    <name type="common">Meliniomyces variabilis</name>
    <dbReference type="NCBI Taxonomy" id="1149755"/>
    <lineage>
        <taxon>Eukaryota</taxon>
        <taxon>Fungi</taxon>
        <taxon>Dikarya</taxon>
        <taxon>Ascomycota</taxon>
        <taxon>Pezizomycotina</taxon>
        <taxon>Leotiomycetes</taxon>
        <taxon>Helotiales</taxon>
        <taxon>Hyaloscyphaceae</taxon>
        <taxon>Hyaloscypha</taxon>
        <taxon>Hyaloscypha variabilis</taxon>
    </lineage>
</organism>
<dbReference type="STRING" id="1149755.A0A2J6RW62"/>
<proteinExistence type="predicted"/>
<dbReference type="Gene3D" id="1.25.40.20">
    <property type="entry name" value="Ankyrin repeat-containing domain"/>
    <property type="match status" value="1"/>
</dbReference>
<dbReference type="OrthoDB" id="3522622at2759"/>
<dbReference type="InterPro" id="IPR036770">
    <property type="entry name" value="Ankyrin_rpt-contain_sf"/>
</dbReference>
<dbReference type="PANTHER" id="PTHR46586:SF3">
    <property type="entry name" value="ANKYRIN REPEAT-CONTAINING PROTEIN"/>
    <property type="match status" value="1"/>
</dbReference>